<evidence type="ECO:0000256" key="9">
    <source>
        <dbReference type="ARBA" id="ARBA00023288"/>
    </source>
</evidence>
<keyword evidence="2" id="KW-1003">Cell membrane</keyword>
<dbReference type="PANTHER" id="PTHR30582:SF2">
    <property type="entry name" value="L,D-TRANSPEPTIDASE YCIB-RELATED"/>
    <property type="match status" value="1"/>
</dbReference>
<dbReference type="GO" id="GO:0071972">
    <property type="term" value="F:peptidoglycan L,D-transpeptidase activity"/>
    <property type="evidence" value="ECO:0007669"/>
    <property type="project" value="TreeGrafter"/>
</dbReference>
<dbReference type="RefSeq" id="WP_009155520.1">
    <property type="nucleotide sequence ID" value="NZ_CM001439.1"/>
</dbReference>
<dbReference type="InterPro" id="IPR038063">
    <property type="entry name" value="Transpep_catalytic_dom"/>
</dbReference>
<keyword evidence="3" id="KW-0808">Transferase</keyword>
<protein>
    <recommendedName>
        <fullName evidence="15">L,D-TPase catalytic domain-containing protein</fullName>
    </recommendedName>
</protein>
<dbReference type="Gene3D" id="2.60.40.3710">
    <property type="match status" value="1"/>
</dbReference>
<keyword evidence="11 13" id="KW-0961">Cell wall biogenesis/degradation</keyword>
<keyword evidence="7" id="KW-0472">Membrane</keyword>
<proteinExistence type="predicted"/>
<feature type="chain" id="PRO_5039591951" description="L,D-TPase catalytic domain-containing protein" evidence="14">
    <location>
        <begin position="27"/>
        <end position="404"/>
    </location>
</feature>
<keyword evidence="6 13" id="KW-0573">Peptidoglycan synthesis</keyword>
<dbReference type="CDD" id="cd16913">
    <property type="entry name" value="YkuD_like"/>
    <property type="match status" value="1"/>
</dbReference>
<feature type="active site" description="Nucleophile" evidence="13">
    <location>
        <position position="350"/>
    </location>
</feature>
<keyword evidence="17" id="KW-1185">Reference proteome</keyword>
<evidence type="ECO:0000256" key="2">
    <source>
        <dbReference type="ARBA" id="ARBA00022475"/>
    </source>
</evidence>
<dbReference type="AlphaFoldDB" id="H5X3S4"/>
<dbReference type="GO" id="GO:0018104">
    <property type="term" value="P:peptidoglycan-protein cross-linking"/>
    <property type="evidence" value="ECO:0007669"/>
    <property type="project" value="TreeGrafter"/>
</dbReference>
<dbReference type="HOGENOM" id="CLU_039404_3_0_11"/>
<dbReference type="eggNOG" id="COG1376">
    <property type="taxonomic scope" value="Bacteria"/>
</dbReference>
<dbReference type="GO" id="GO:0071555">
    <property type="term" value="P:cell wall organization"/>
    <property type="evidence" value="ECO:0007669"/>
    <property type="project" value="UniProtKB-UniRule"/>
</dbReference>
<organism evidence="16 17">
    <name type="scientific">Saccharomonospora marina XMU15</name>
    <dbReference type="NCBI Taxonomy" id="882083"/>
    <lineage>
        <taxon>Bacteria</taxon>
        <taxon>Bacillati</taxon>
        <taxon>Actinomycetota</taxon>
        <taxon>Actinomycetes</taxon>
        <taxon>Pseudonocardiales</taxon>
        <taxon>Pseudonocardiaceae</taxon>
        <taxon>Saccharomonospora</taxon>
    </lineage>
</organism>
<dbReference type="PANTHER" id="PTHR30582">
    <property type="entry name" value="L,D-TRANSPEPTIDASE"/>
    <property type="match status" value="1"/>
</dbReference>
<dbReference type="Proteomes" id="UP000004926">
    <property type="component" value="Chromosome"/>
</dbReference>
<evidence type="ECO:0000313" key="17">
    <source>
        <dbReference type="Proteomes" id="UP000004926"/>
    </source>
</evidence>
<dbReference type="GO" id="GO:0005576">
    <property type="term" value="C:extracellular region"/>
    <property type="evidence" value="ECO:0007669"/>
    <property type="project" value="TreeGrafter"/>
</dbReference>
<evidence type="ECO:0000256" key="3">
    <source>
        <dbReference type="ARBA" id="ARBA00022679"/>
    </source>
</evidence>
<dbReference type="GO" id="GO:0016746">
    <property type="term" value="F:acyltransferase activity"/>
    <property type="evidence" value="ECO:0007669"/>
    <property type="project" value="UniProtKB-KW"/>
</dbReference>
<evidence type="ECO:0000256" key="8">
    <source>
        <dbReference type="ARBA" id="ARBA00023139"/>
    </source>
</evidence>
<evidence type="ECO:0000256" key="10">
    <source>
        <dbReference type="ARBA" id="ARBA00023315"/>
    </source>
</evidence>
<dbReference type="InterPro" id="IPR050979">
    <property type="entry name" value="LD-transpeptidase"/>
</dbReference>
<feature type="active site" description="Proton donor/acceptor" evidence="13">
    <location>
        <position position="332"/>
    </location>
</feature>
<dbReference type="Gene3D" id="2.40.440.10">
    <property type="entry name" value="L,D-transpeptidase catalytic domain-like"/>
    <property type="match status" value="1"/>
</dbReference>
<comment type="pathway">
    <text evidence="12">Glycan biosynthesis.</text>
</comment>
<reference evidence="16 17" key="1">
    <citation type="journal article" date="2012" name="Stand. Genomic Sci.">
        <title>Genome sequence of the ocean sediment bacterium Saccharomonospora marina type strain (XMU15(T)).</title>
        <authorList>
            <person name="Klenk H.P."/>
            <person name="Lu M."/>
            <person name="Lucas S."/>
            <person name="Lapidus A."/>
            <person name="Copeland A."/>
            <person name="Pitluck S."/>
            <person name="Goodwin L.A."/>
            <person name="Han C."/>
            <person name="Tapia R."/>
            <person name="Brambilla E.M."/>
            <person name="Potter G."/>
            <person name="Land M."/>
            <person name="Ivanova N."/>
            <person name="Rohde M."/>
            <person name="Goker M."/>
            <person name="Detter J.C."/>
            <person name="Li W.J."/>
            <person name="Kyrpides N.C."/>
            <person name="Woyke T."/>
        </authorList>
    </citation>
    <scope>NUCLEOTIDE SEQUENCE [LARGE SCALE GENOMIC DNA]</scope>
    <source>
        <strain evidence="16 17">XMU15</strain>
    </source>
</reference>
<evidence type="ECO:0000256" key="4">
    <source>
        <dbReference type="ARBA" id="ARBA00022729"/>
    </source>
</evidence>
<dbReference type="Pfam" id="PF03734">
    <property type="entry name" value="YkuD"/>
    <property type="match status" value="1"/>
</dbReference>
<evidence type="ECO:0000256" key="14">
    <source>
        <dbReference type="SAM" id="SignalP"/>
    </source>
</evidence>
<comment type="pathway">
    <text evidence="1 13">Cell wall biogenesis; peptidoglycan biosynthesis.</text>
</comment>
<feature type="signal peptide" evidence="14">
    <location>
        <begin position="1"/>
        <end position="26"/>
    </location>
</feature>
<name>H5X3S4_9PSEU</name>
<dbReference type="OrthoDB" id="5242354at2"/>
<evidence type="ECO:0000256" key="6">
    <source>
        <dbReference type="ARBA" id="ARBA00022984"/>
    </source>
</evidence>
<evidence type="ECO:0000256" key="7">
    <source>
        <dbReference type="ARBA" id="ARBA00023136"/>
    </source>
</evidence>
<dbReference type="CDD" id="cd13432">
    <property type="entry name" value="LDT_IgD_like_2"/>
    <property type="match status" value="1"/>
</dbReference>
<evidence type="ECO:0000256" key="5">
    <source>
        <dbReference type="ARBA" id="ARBA00022960"/>
    </source>
</evidence>
<dbReference type="FunFam" id="2.40.440.10:FF:000005">
    <property type="entry name" value="L,D-transpeptidase 2"/>
    <property type="match status" value="1"/>
</dbReference>
<dbReference type="Gene3D" id="2.60.40.3780">
    <property type="match status" value="1"/>
</dbReference>
<evidence type="ECO:0000256" key="11">
    <source>
        <dbReference type="ARBA" id="ARBA00023316"/>
    </source>
</evidence>
<dbReference type="InterPro" id="IPR041280">
    <property type="entry name" value="Big_10"/>
</dbReference>
<keyword evidence="8" id="KW-0564">Palmitate</keyword>
<keyword evidence="10" id="KW-0012">Acyltransferase</keyword>
<dbReference type="PROSITE" id="PS52029">
    <property type="entry name" value="LD_TPASE"/>
    <property type="match status" value="1"/>
</dbReference>
<dbReference type="PROSITE" id="PS51257">
    <property type="entry name" value="PROKAR_LIPOPROTEIN"/>
    <property type="match status" value="1"/>
</dbReference>
<evidence type="ECO:0000256" key="1">
    <source>
        <dbReference type="ARBA" id="ARBA00004752"/>
    </source>
</evidence>
<dbReference type="UniPathway" id="UPA00219"/>
<dbReference type="STRING" id="882083.SacmaDRAFT_3943"/>
<feature type="domain" description="L,D-TPase catalytic" evidence="15">
    <location>
        <begin position="249"/>
        <end position="374"/>
    </location>
</feature>
<accession>H5X3S4</accession>
<dbReference type="EMBL" id="CM001439">
    <property type="protein sequence ID" value="EHR52142.1"/>
    <property type="molecule type" value="Genomic_DNA"/>
</dbReference>
<evidence type="ECO:0000256" key="12">
    <source>
        <dbReference type="ARBA" id="ARBA00060592"/>
    </source>
</evidence>
<evidence type="ECO:0000259" key="15">
    <source>
        <dbReference type="PROSITE" id="PS52029"/>
    </source>
</evidence>
<dbReference type="SUPFAM" id="SSF141523">
    <property type="entry name" value="L,D-transpeptidase catalytic domain-like"/>
    <property type="match status" value="1"/>
</dbReference>
<gene>
    <name evidence="16" type="ORF">SacmaDRAFT_3943</name>
</gene>
<keyword evidence="5 13" id="KW-0133">Cell shape</keyword>
<keyword evidence="4 14" id="KW-0732">Signal</keyword>
<keyword evidence="9" id="KW-0449">Lipoprotein</keyword>
<evidence type="ECO:0000313" key="16">
    <source>
        <dbReference type="EMBL" id="EHR52142.1"/>
    </source>
</evidence>
<dbReference type="Pfam" id="PF17964">
    <property type="entry name" value="Big_10"/>
    <property type="match status" value="1"/>
</dbReference>
<dbReference type="GO" id="GO:0008360">
    <property type="term" value="P:regulation of cell shape"/>
    <property type="evidence" value="ECO:0007669"/>
    <property type="project" value="UniProtKB-UniRule"/>
</dbReference>
<evidence type="ECO:0000256" key="13">
    <source>
        <dbReference type="PROSITE-ProRule" id="PRU01373"/>
    </source>
</evidence>
<sequence>MTGRSGLGPRRGIRLASALLAAGAVAAGCSAAGEEGADPRQSRSAPTSTVVRESVSLTLSVPDGAKRVEPGKLITASAKHGEIVRASLVGTHGTKVKADLSEDGRSWTSTEPLGYGKTYTLTVQAEGEDGRSRTEKSTFTTATPARTVAVSINAWDGETVGVGMPLIFYFTGPVPDKPAAEDAIRITTEPRTEGAFHWFGDDRVIWRPKEYWQPGTKVSVDALVYGKRLGAGIFGSEDKRLDITVGDRLVAVADGTAHHMRVFVNGKQVRRMPISMGKPSSSTPNGVYTVMSEHNGYTMDSSTYGVPVDSSAGYRLFVEYAVRLSNSGIFYHSAPWSVGDQGERNVSHGCINLSTENAAWLMSRSKRGDLVRVQRAGGQTLEPTDGWSVWQLSWQQWQAGSADR</sequence>
<dbReference type="InterPro" id="IPR005490">
    <property type="entry name" value="LD_TPept_cat_dom"/>
</dbReference>